<gene>
    <name evidence="14" type="ORF">CDQ91_10100</name>
</gene>
<keyword evidence="8 14" id="KW-0418">Kinase</keyword>
<keyword evidence="7" id="KW-0547">Nucleotide-binding</keyword>
<evidence type="ECO:0000256" key="8">
    <source>
        <dbReference type="ARBA" id="ARBA00022777"/>
    </source>
</evidence>
<comment type="catalytic activity">
    <reaction evidence="1">
        <text>ATP + protein L-histidine = ADP + protein N-phospho-L-histidine.</text>
        <dbReference type="EC" id="2.7.13.3"/>
    </reaction>
</comment>
<organism evidence="14 15">
    <name type="scientific">Sphingopyxis witflariensis</name>
    <dbReference type="NCBI Taxonomy" id="173675"/>
    <lineage>
        <taxon>Bacteria</taxon>
        <taxon>Pseudomonadati</taxon>
        <taxon>Pseudomonadota</taxon>
        <taxon>Alphaproteobacteria</taxon>
        <taxon>Sphingomonadales</taxon>
        <taxon>Sphingomonadaceae</taxon>
        <taxon>Sphingopyxis</taxon>
    </lineage>
</organism>
<evidence type="ECO:0000256" key="3">
    <source>
        <dbReference type="ARBA" id="ARBA00012438"/>
    </source>
</evidence>
<evidence type="ECO:0000256" key="12">
    <source>
        <dbReference type="SAM" id="Phobius"/>
    </source>
</evidence>
<protein>
    <recommendedName>
        <fullName evidence="3">histidine kinase</fullName>
        <ecNumber evidence="3">2.7.13.3</ecNumber>
    </recommendedName>
</protein>
<feature type="domain" description="CHASE" evidence="13">
    <location>
        <begin position="137"/>
        <end position="250"/>
    </location>
</feature>
<proteinExistence type="predicted"/>
<evidence type="ECO:0000259" key="13">
    <source>
        <dbReference type="PROSITE" id="PS50839"/>
    </source>
</evidence>
<dbReference type="OrthoDB" id="9760752at2"/>
<dbReference type="EC" id="2.7.13.3" evidence="3"/>
<evidence type="ECO:0000256" key="2">
    <source>
        <dbReference type="ARBA" id="ARBA00004370"/>
    </source>
</evidence>
<dbReference type="PANTHER" id="PTHR41523:SF8">
    <property type="entry name" value="ETHYLENE RESPONSE SENSOR PROTEIN"/>
    <property type="match status" value="1"/>
</dbReference>
<feature type="transmembrane region" description="Helical" evidence="12">
    <location>
        <begin position="12"/>
        <end position="35"/>
    </location>
</feature>
<keyword evidence="4" id="KW-0597">Phosphoprotein</keyword>
<sequence length="550" mass="60469">MRSLWADRLMALLVRFVGLVILFAAIAAALASFFYNKAAEADQASRVALQANVRLRDHIAVLEGVRALYQSAPNSSGPGIRAYLAALQPQIHTPGMEGVGIALAMRQGNPAAAEARLRANYGRNVAVWPITDQPIGFPIILVEPHTPRRNYALGYDMYSEPVRREAMRRAWQTGRPAASGIVQLVQEKGLRNKQPGFLIYVPVYASPSAPTLAPAGERPDAAAVATAANTRPIEAFVYAPFRTHDLMTALLGSQLDAIEGLEIYAGDGPSAPLVFRHGKLGWDAHEQRLRVADHQWTMRISYGRFLERFGRPLGIFLFGAALALLATQLHRVQRRRIGAFQALAEERARHAEDRELMIGEMAHRMKNAFARIGALARITLRESSDFDDFEVKFDGRLRALSDAKQMIVTGAVDTVDLRQIIHRELGLAGWSSDQLAGVNGPAVRLNEEGAQALALTVHELVTNSVKYGALACHGDLSVGWRREDGNVILSWIETSLPETPQIDQDSFGTLFIRTLIERQLKGSWDRSITDHGLAIAIRWADRDGAAPPPD</sequence>
<dbReference type="GO" id="GO:0004673">
    <property type="term" value="F:protein histidine kinase activity"/>
    <property type="evidence" value="ECO:0007669"/>
    <property type="project" value="UniProtKB-EC"/>
</dbReference>
<evidence type="ECO:0000313" key="14">
    <source>
        <dbReference type="EMBL" id="OWQ97965.1"/>
    </source>
</evidence>
<keyword evidence="15" id="KW-1185">Reference proteome</keyword>
<dbReference type="InterPro" id="IPR042240">
    <property type="entry name" value="CHASE_sf"/>
</dbReference>
<keyword evidence="5" id="KW-0808">Transferase</keyword>
<keyword evidence="11 12" id="KW-0472">Membrane</keyword>
<evidence type="ECO:0000256" key="1">
    <source>
        <dbReference type="ARBA" id="ARBA00000085"/>
    </source>
</evidence>
<dbReference type="PROSITE" id="PS50839">
    <property type="entry name" value="CHASE"/>
    <property type="match status" value="1"/>
</dbReference>
<dbReference type="Pfam" id="PF07536">
    <property type="entry name" value="HWE_HK"/>
    <property type="match status" value="1"/>
</dbReference>
<dbReference type="InterPro" id="IPR011102">
    <property type="entry name" value="Sig_transdc_His_kinase_HWE"/>
</dbReference>
<dbReference type="GO" id="GO:0007165">
    <property type="term" value="P:signal transduction"/>
    <property type="evidence" value="ECO:0007669"/>
    <property type="project" value="UniProtKB-ARBA"/>
</dbReference>
<comment type="caution">
    <text evidence="14">The sequence shown here is derived from an EMBL/GenBank/DDBJ whole genome shotgun (WGS) entry which is preliminary data.</text>
</comment>
<dbReference type="Gene3D" id="3.30.450.350">
    <property type="entry name" value="CHASE domain"/>
    <property type="match status" value="1"/>
</dbReference>
<accession>A0A246JY06</accession>
<evidence type="ECO:0000256" key="7">
    <source>
        <dbReference type="ARBA" id="ARBA00022741"/>
    </source>
</evidence>
<dbReference type="GO" id="GO:0016020">
    <property type="term" value="C:membrane"/>
    <property type="evidence" value="ECO:0007669"/>
    <property type="project" value="UniProtKB-SubCell"/>
</dbReference>
<evidence type="ECO:0000256" key="9">
    <source>
        <dbReference type="ARBA" id="ARBA00022840"/>
    </source>
</evidence>
<dbReference type="Pfam" id="PF03924">
    <property type="entry name" value="CHASE"/>
    <property type="match status" value="1"/>
</dbReference>
<name>A0A246JY06_9SPHN</name>
<evidence type="ECO:0000256" key="4">
    <source>
        <dbReference type="ARBA" id="ARBA00022553"/>
    </source>
</evidence>
<evidence type="ECO:0000256" key="5">
    <source>
        <dbReference type="ARBA" id="ARBA00022679"/>
    </source>
</evidence>
<keyword evidence="6 12" id="KW-0812">Transmembrane</keyword>
<comment type="subcellular location">
    <subcellularLocation>
        <location evidence="2">Membrane</location>
    </subcellularLocation>
</comment>
<evidence type="ECO:0000256" key="10">
    <source>
        <dbReference type="ARBA" id="ARBA00022989"/>
    </source>
</evidence>
<dbReference type="EMBL" id="NISJ01000004">
    <property type="protein sequence ID" value="OWQ97965.1"/>
    <property type="molecule type" value="Genomic_DNA"/>
</dbReference>
<dbReference type="SMART" id="SM01079">
    <property type="entry name" value="CHASE"/>
    <property type="match status" value="1"/>
</dbReference>
<keyword evidence="9" id="KW-0067">ATP-binding</keyword>
<dbReference type="GO" id="GO:0005524">
    <property type="term" value="F:ATP binding"/>
    <property type="evidence" value="ECO:0007669"/>
    <property type="project" value="UniProtKB-KW"/>
</dbReference>
<evidence type="ECO:0000256" key="11">
    <source>
        <dbReference type="ARBA" id="ARBA00023136"/>
    </source>
</evidence>
<dbReference type="InterPro" id="IPR006189">
    <property type="entry name" value="CHASE_dom"/>
</dbReference>
<dbReference type="Proteomes" id="UP000197097">
    <property type="component" value="Unassembled WGS sequence"/>
</dbReference>
<dbReference type="SMART" id="SM00911">
    <property type="entry name" value="HWE_HK"/>
    <property type="match status" value="1"/>
</dbReference>
<dbReference type="PANTHER" id="PTHR41523">
    <property type="entry name" value="TWO-COMPONENT SYSTEM SENSOR PROTEIN"/>
    <property type="match status" value="1"/>
</dbReference>
<dbReference type="InterPro" id="IPR036890">
    <property type="entry name" value="HATPase_C_sf"/>
</dbReference>
<reference evidence="14 15" key="1">
    <citation type="journal article" date="2002" name="Int. J. Syst. Evol. Microbiol.">
        <title>Sphingopyxis witflariensis sp. nov., isolated from activated sludge.</title>
        <authorList>
            <person name="Kampfer P."/>
            <person name="Witzenberger R."/>
            <person name="Denner E.B."/>
            <person name="Busse H.J."/>
            <person name="Neef A."/>
        </authorList>
    </citation>
    <scope>NUCLEOTIDE SEQUENCE [LARGE SCALE GENOMIC DNA]</scope>
    <source>
        <strain evidence="14 15">DSM 14551</strain>
    </source>
</reference>
<dbReference type="Gene3D" id="3.30.565.10">
    <property type="entry name" value="Histidine kinase-like ATPase, C-terminal domain"/>
    <property type="match status" value="1"/>
</dbReference>
<dbReference type="AlphaFoldDB" id="A0A246JY06"/>
<evidence type="ECO:0000256" key="6">
    <source>
        <dbReference type="ARBA" id="ARBA00022692"/>
    </source>
</evidence>
<keyword evidence="10 12" id="KW-1133">Transmembrane helix</keyword>
<evidence type="ECO:0000313" key="15">
    <source>
        <dbReference type="Proteomes" id="UP000197097"/>
    </source>
</evidence>